<evidence type="ECO:0008006" key="4">
    <source>
        <dbReference type="Google" id="ProtNLM"/>
    </source>
</evidence>
<keyword evidence="3" id="KW-1185">Reference proteome</keyword>
<dbReference type="STRING" id="564198.BST17_19560"/>
<dbReference type="OrthoDB" id="4639836at2"/>
<dbReference type="EMBL" id="MVHJ01000018">
    <property type="protein sequence ID" value="ORA03340.1"/>
    <property type="molecule type" value="Genomic_DNA"/>
</dbReference>
<proteinExistence type="predicted"/>
<evidence type="ECO:0000313" key="3">
    <source>
        <dbReference type="Proteomes" id="UP000192366"/>
    </source>
</evidence>
<evidence type="ECO:0000313" key="2">
    <source>
        <dbReference type="EMBL" id="ORA03340.1"/>
    </source>
</evidence>
<gene>
    <name evidence="2" type="ORF">BST17_19560</name>
</gene>
<name>A0A1W9YUA2_MYCBA</name>
<dbReference type="AlphaFoldDB" id="A0A1W9YUA2"/>
<feature type="transmembrane region" description="Helical" evidence="1">
    <location>
        <begin position="20"/>
        <end position="41"/>
    </location>
</feature>
<keyword evidence="1" id="KW-1133">Transmembrane helix</keyword>
<dbReference type="Proteomes" id="UP000192366">
    <property type="component" value="Unassembled WGS sequence"/>
</dbReference>
<comment type="caution">
    <text evidence="2">The sequence shown here is derived from an EMBL/GenBank/DDBJ whole genome shotgun (WGS) entry which is preliminary data.</text>
</comment>
<evidence type="ECO:0000256" key="1">
    <source>
        <dbReference type="SAM" id="Phobius"/>
    </source>
</evidence>
<organism evidence="2 3">
    <name type="scientific">Mycolicibacterium bacteremicum</name>
    <name type="common">Mycobacterium bacteremicum</name>
    <dbReference type="NCBI Taxonomy" id="564198"/>
    <lineage>
        <taxon>Bacteria</taxon>
        <taxon>Bacillati</taxon>
        <taxon>Actinomycetota</taxon>
        <taxon>Actinomycetes</taxon>
        <taxon>Mycobacteriales</taxon>
        <taxon>Mycobacteriaceae</taxon>
        <taxon>Mycolicibacterium</taxon>
    </lineage>
</organism>
<accession>A0A1W9YUA2</accession>
<sequence>MPDDLLRYLMDAPPAPTGWLWGVGLIAAVVIGWYAAVLWWTAPGRAEPAVMAAARTALTRRRALRAIEDTRMRYRTADLGAPAAAAELSGHVRRFLQDTTGQRVEYLQLPEIAAGALAPAAPVLTDLDDVHFNRTTVTDVEAAADAAERLVREWI</sequence>
<keyword evidence="1" id="KW-0812">Transmembrane</keyword>
<reference evidence="2 3" key="1">
    <citation type="submission" date="2017-02" db="EMBL/GenBank/DDBJ databases">
        <title>The new phylogeny of genus Mycobacterium.</title>
        <authorList>
            <person name="Tortoli E."/>
            <person name="Trovato A."/>
            <person name="Cirillo D.M."/>
        </authorList>
    </citation>
    <scope>NUCLEOTIDE SEQUENCE [LARGE SCALE GENOMIC DNA]</scope>
    <source>
        <strain evidence="2 3">DSM 45578</strain>
    </source>
</reference>
<protein>
    <recommendedName>
        <fullName evidence="4">DUF4381 domain-containing protein</fullName>
    </recommendedName>
</protein>
<keyword evidence="1" id="KW-0472">Membrane</keyword>